<feature type="domain" description="Ricin B lectin" evidence="14">
    <location>
        <begin position="495"/>
        <end position="617"/>
    </location>
</feature>
<dbReference type="CDD" id="cd23440">
    <property type="entry name" value="beta-trefoil_Ricin_GALNT11"/>
    <property type="match status" value="1"/>
</dbReference>
<dbReference type="Proteomes" id="UP001152798">
    <property type="component" value="Chromosome 5"/>
</dbReference>
<evidence type="ECO:0000256" key="13">
    <source>
        <dbReference type="RuleBase" id="RU361242"/>
    </source>
</evidence>
<dbReference type="InterPro" id="IPR001173">
    <property type="entry name" value="Glyco_trans_2-like"/>
</dbReference>
<evidence type="ECO:0000256" key="11">
    <source>
        <dbReference type="ARBA" id="ARBA00023180"/>
    </source>
</evidence>
<dbReference type="PANTHER" id="PTHR11675">
    <property type="entry name" value="N-ACETYLGALACTOSAMINYLTRANSFERASE"/>
    <property type="match status" value="1"/>
</dbReference>
<evidence type="ECO:0000256" key="2">
    <source>
        <dbReference type="ARBA" id="ARBA00004323"/>
    </source>
</evidence>
<dbReference type="InterPro" id="IPR035992">
    <property type="entry name" value="Ricin_B-like_lectins"/>
</dbReference>
<dbReference type="EMBL" id="OV725081">
    <property type="protein sequence ID" value="CAH1403538.1"/>
    <property type="molecule type" value="Genomic_DNA"/>
</dbReference>
<dbReference type="GO" id="GO:0004653">
    <property type="term" value="F:polypeptide N-acetylgalactosaminyltransferase activity"/>
    <property type="evidence" value="ECO:0007669"/>
    <property type="project" value="TreeGrafter"/>
</dbReference>
<evidence type="ECO:0000256" key="12">
    <source>
        <dbReference type="ARBA" id="ARBA00023211"/>
    </source>
</evidence>
<keyword evidence="13" id="KW-0808">Transferase</keyword>
<evidence type="ECO:0000256" key="9">
    <source>
        <dbReference type="ARBA" id="ARBA00023136"/>
    </source>
</evidence>
<dbReference type="Gene3D" id="2.80.10.50">
    <property type="match status" value="1"/>
</dbReference>
<organism evidence="15 16">
    <name type="scientific">Nezara viridula</name>
    <name type="common">Southern green stink bug</name>
    <name type="synonym">Cimex viridulus</name>
    <dbReference type="NCBI Taxonomy" id="85310"/>
    <lineage>
        <taxon>Eukaryota</taxon>
        <taxon>Metazoa</taxon>
        <taxon>Ecdysozoa</taxon>
        <taxon>Arthropoda</taxon>
        <taxon>Hexapoda</taxon>
        <taxon>Insecta</taxon>
        <taxon>Pterygota</taxon>
        <taxon>Neoptera</taxon>
        <taxon>Paraneoptera</taxon>
        <taxon>Hemiptera</taxon>
        <taxon>Heteroptera</taxon>
        <taxon>Panheteroptera</taxon>
        <taxon>Pentatomomorpha</taxon>
        <taxon>Pentatomoidea</taxon>
        <taxon>Pentatomidae</taxon>
        <taxon>Pentatominae</taxon>
        <taxon>Nezara</taxon>
    </lineage>
</organism>
<dbReference type="FunFam" id="3.90.550.10:FF:000053">
    <property type="entry name" value="Polypeptide N-acetylgalactosaminyltransferase"/>
    <property type="match status" value="1"/>
</dbReference>
<evidence type="ECO:0000313" key="16">
    <source>
        <dbReference type="Proteomes" id="UP001152798"/>
    </source>
</evidence>
<evidence type="ECO:0000256" key="8">
    <source>
        <dbReference type="ARBA" id="ARBA00023034"/>
    </source>
</evidence>
<evidence type="ECO:0000256" key="3">
    <source>
        <dbReference type="ARBA" id="ARBA00005680"/>
    </source>
</evidence>
<keyword evidence="9 13" id="KW-0472">Membrane</keyword>
<dbReference type="Pfam" id="PF00652">
    <property type="entry name" value="Ricin_B_lectin"/>
    <property type="match status" value="1"/>
</dbReference>
<evidence type="ECO:0000259" key="14">
    <source>
        <dbReference type="SMART" id="SM00458"/>
    </source>
</evidence>
<dbReference type="GO" id="GO:0005112">
    <property type="term" value="F:Notch binding"/>
    <property type="evidence" value="ECO:0007669"/>
    <property type="project" value="TreeGrafter"/>
</dbReference>
<keyword evidence="10 13" id="KW-1015">Disulfide bond</keyword>
<dbReference type="GO" id="GO:0008593">
    <property type="term" value="P:regulation of Notch signaling pathway"/>
    <property type="evidence" value="ECO:0007669"/>
    <property type="project" value="TreeGrafter"/>
</dbReference>
<keyword evidence="6" id="KW-0735">Signal-anchor</keyword>
<dbReference type="GO" id="GO:0030246">
    <property type="term" value="F:carbohydrate binding"/>
    <property type="evidence" value="ECO:0007669"/>
    <property type="project" value="UniProtKB-KW"/>
</dbReference>
<keyword evidence="5 13" id="KW-0430">Lectin</keyword>
<keyword evidence="11" id="KW-0325">Glycoprotein</keyword>
<keyword evidence="7 13" id="KW-1133">Transmembrane helix</keyword>
<dbReference type="SUPFAM" id="SSF53448">
    <property type="entry name" value="Nucleotide-diphospho-sugar transferases"/>
    <property type="match status" value="1"/>
</dbReference>
<dbReference type="InterPro" id="IPR045885">
    <property type="entry name" value="GalNAc-T"/>
</dbReference>
<feature type="transmembrane region" description="Helical" evidence="13">
    <location>
        <begin position="12"/>
        <end position="31"/>
    </location>
</feature>
<evidence type="ECO:0000313" key="15">
    <source>
        <dbReference type="EMBL" id="CAH1403538.1"/>
    </source>
</evidence>
<dbReference type="Pfam" id="PF00535">
    <property type="entry name" value="Glycos_transf_2"/>
    <property type="match status" value="1"/>
</dbReference>
<comment type="pathway">
    <text evidence="13">Protein modification; protein glycosylation.</text>
</comment>
<name>A0A9P0MQJ3_NEZVI</name>
<protein>
    <recommendedName>
        <fullName evidence="13">Polypeptide N-acetylgalactosaminyltransferase</fullName>
        <ecNumber evidence="13">2.4.1.-</ecNumber>
    </recommendedName>
    <alternativeName>
        <fullName evidence="13">Protein-UDP acetylgalactosaminyltransferase</fullName>
    </alternativeName>
</protein>
<evidence type="ECO:0000256" key="4">
    <source>
        <dbReference type="ARBA" id="ARBA00022692"/>
    </source>
</evidence>
<accession>A0A9P0MQJ3</accession>
<keyword evidence="8 13" id="KW-0333">Golgi apparatus</keyword>
<dbReference type="GO" id="GO:0000139">
    <property type="term" value="C:Golgi membrane"/>
    <property type="evidence" value="ECO:0007669"/>
    <property type="project" value="UniProtKB-SubCell"/>
</dbReference>
<dbReference type="AlphaFoldDB" id="A0A9P0MQJ3"/>
<comment type="subcellular location">
    <subcellularLocation>
        <location evidence="2 13">Golgi apparatus membrane</location>
        <topology evidence="2 13">Single-pass type II membrane protein</topology>
    </subcellularLocation>
</comment>
<sequence length="621" mass="71612">MFLKIERRYTCFLLGIIVASFTWAVSIYLYWSLNKEKSISHTLNSSIGYKRQMQNDIVIPYEDDEKKRWRAKSKYYDPNNLIKKDDIIRQKLNPIPVKAVNDNEMSDIGIVRNLDDLKVRNEGYKLHGFNALVSKNLDYHRSIPDTRNDLCKSSKYSDGLPHASIIICFYNEQFDTLARTIHSILDRTPANLLHEIILVNDFSDTSGLYETVKLYINANLSSKVKLYSTTQREGLIRARLFGSDKASGDVLVFLDSHVEVNVHWLEPLLQRIYENKSAVVTPIIDIINADTFEYSASPIVRGGFNWGLHFKWENLRTGFLNKAEDFIKPIPSPTMAGGLFAIDRHYFNNLGKYDSGMNIWGGENLEISFRIWMCGGSLEIIPCSRVGHVFRKRRPYGSPDGEDTMIRNSLRVAHVWMDEYKEYYFRQRPEAVNVHFGDVSSRIALRKSLNCHSFSWYLKNVYPELTLPTDTDDIQQRKSKLLVSDLKKRNQVYIGHYQLRLSKTGLCLASEKDVKTKGSRLVLRNCLRVKNQLWSQTDKGELRLAQYLCLDGEEVHPRLSKCHEMGGTQKWKHKYSTNVPVYNVAAGMCLAAEKSQVNSYVIMDICSSNDKTQWDFIPVSL</sequence>
<dbReference type="EC" id="2.4.1.-" evidence="13"/>
<dbReference type="Gene3D" id="3.90.550.10">
    <property type="entry name" value="Spore Coat Polysaccharide Biosynthesis Protein SpsA, Chain A"/>
    <property type="match status" value="1"/>
</dbReference>
<reference evidence="15" key="1">
    <citation type="submission" date="2022-01" db="EMBL/GenBank/DDBJ databases">
        <authorList>
            <person name="King R."/>
        </authorList>
    </citation>
    <scope>NUCLEOTIDE SEQUENCE</scope>
</reference>
<keyword evidence="4 13" id="KW-0812">Transmembrane</keyword>
<gene>
    <name evidence="15" type="ORF">NEZAVI_LOCUS12136</name>
</gene>
<keyword evidence="12 13" id="KW-0464">Manganese</keyword>
<proteinExistence type="inferred from homology"/>
<comment type="cofactor">
    <cofactor evidence="1 13">
        <name>Mn(2+)</name>
        <dbReference type="ChEBI" id="CHEBI:29035"/>
    </cofactor>
</comment>
<evidence type="ECO:0000256" key="10">
    <source>
        <dbReference type="ARBA" id="ARBA00023157"/>
    </source>
</evidence>
<dbReference type="OrthoDB" id="9982049at2759"/>
<keyword evidence="13" id="KW-0328">Glycosyltransferase</keyword>
<dbReference type="SMART" id="SM00458">
    <property type="entry name" value="RICIN"/>
    <property type="match status" value="1"/>
</dbReference>
<dbReference type="SUPFAM" id="SSF50370">
    <property type="entry name" value="Ricin B-like lectins"/>
    <property type="match status" value="1"/>
</dbReference>
<comment type="similarity">
    <text evidence="3 13">Belongs to the glycosyltransferase 2 family. GalNAc-T subfamily.</text>
</comment>
<dbReference type="PANTHER" id="PTHR11675:SF63">
    <property type="entry name" value="POLYPEPTIDE N-ACETYLGALACTOSAMINYLTRANSFERASE"/>
    <property type="match status" value="1"/>
</dbReference>
<evidence type="ECO:0000256" key="1">
    <source>
        <dbReference type="ARBA" id="ARBA00001936"/>
    </source>
</evidence>
<evidence type="ECO:0000256" key="6">
    <source>
        <dbReference type="ARBA" id="ARBA00022968"/>
    </source>
</evidence>
<dbReference type="InterPro" id="IPR029044">
    <property type="entry name" value="Nucleotide-diphossugar_trans"/>
</dbReference>
<evidence type="ECO:0000256" key="5">
    <source>
        <dbReference type="ARBA" id="ARBA00022734"/>
    </source>
</evidence>
<evidence type="ECO:0000256" key="7">
    <source>
        <dbReference type="ARBA" id="ARBA00022989"/>
    </source>
</evidence>
<dbReference type="GO" id="GO:0006493">
    <property type="term" value="P:protein O-linked glycosylation"/>
    <property type="evidence" value="ECO:0007669"/>
    <property type="project" value="TreeGrafter"/>
</dbReference>
<dbReference type="PROSITE" id="PS50231">
    <property type="entry name" value="RICIN_B_LECTIN"/>
    <property type="match status" value="1"/>
</dbReference>
<dbReference type="InterPro" id="IPR000772">
    <property type="entry name" value="Ricin_B_lectin"/>
</dbReference>
<dbReference type="CDD" id="cd02510">
    <property type="entry name" value="pp-GalNAc-T"/>
    <property type="match status" value="1"/>
</dbReference>
<keyword evidence="16" id="KW-1185">Reference proteome</keyword>